<dbReference type="EnsemblFungi" id="MAPG_07601T0">
    <property type="protein sequence ID" value="MAPG_07601T0"/>
    <property type="gene ID" value="MAPG_07601"/>
</dbReference>
<feature type="region of interest" description="Disordered" evidence="1">
    <location>
        <begin position="50"/>
        <end position="111"/>
    </location>
</feature>
<dbReference type="VEuPathDB" id="FungiDB:MAPG_07601"/>
<sequence>MSEIHLDTANDPWISHQRAEEILDWIGHVVENSTRAGAEHEHQDELVPLPSASLIPTPSAGAGAGPGSLTMPQSTSTLSTPPLRTDRRRFGILSPKEHQSAWNNIWGGNGN</sequence>
<dbReference type="eggNOG" id="ENOG502RNC1">
    <property type="taxonomic scope" value="Eukaryota"/>
</dbReference>
<gene>
    <name evidence="2" type="ORF">MAPG_07601</name>
</gene>
<feature type="compositionally biased region" description="Basic and acidic residues" evidence="1">
    <location>
        <begin position="84"/>
        <end position="99"/>
    </location>
</feature>
<proteinExistence type="predicted"/>
<dbReference type="EMBL" id="GL876971">
    <property type="protein sequence ID" value="KLU88616.1"/>
    <property type="molecule type" value="Genomic_DNA"/>
</dbReference>
<evidence type="ECO:0000313" key="2">
    <source>
        <dbReference type="EMBL" id="KLU88616.1"/>
    </source>
</evidence>
<dbReference type="OrthoDB" id="10546726at2759"/>
<reference evidence="4" key="1">
    <citation type="submission" date="2010-05" db="EMBL/GenBank/DDBJ databases">
        <title>The genome sequence of Magnaporthe poae strain ATCC 64411.</title>
        <authorList>
            <person name="Ma L.-J."/>
            <person name="Dead R."/>
            <person name="Young S."/>
            <person name="Zeng Q."/>
            <person name="Koehrsen M."/>
            <person name="Alvarado L."/>
            <person name="Berlin A."/>
            <person name="Chapman S.B."/>
            <person name="Chen Z."/>
            <person name="Freedman E."/>
            <person name="Gellesch M."/>
            <person name="Goldberg J."/>
            <person name="Griggs A."/>
            <person name="Gujja S."/>
            <person name="Heilman E.R."/>
            <person name="Heiman D."/>
            <person name="Hepburn T."/>
            <person name="Howarth C."/>
            <person name="Jen D."/>
            <person name="Larson L."/>
            <person name="Mehta T."/>
            <person name="Neiman D."/>
            <person name="Pearson M."/>
            <person name="Roberts A."/>
            <person name="Saif S."/>
            <person name="Shea T."/>
            <person name="Shenoy N."/>
            <person name="Sisk P."/>
            <person name="Stolte C."/>
            <person name="Sykes S."/>
            <person name="Walk T."/>
            <person name="White J."/>
            <person name="Yandava C."/>
            <person name="Haas B."/>
            <person name="Nusbaum C."/>
            <person name="Birren B."/>
        </authorList>
    </citation>
    <scope>NUCLEOTIDE SEQUENCE [LARGE SCALE GENOMIC DNA]</scope>
    <source>
        <strain evidence="4">ATCC 64411 / 73-15</strain>
    </source>
</reference>
<keyword evidence="4" id="KW-1185">Reference proteome</keyword>
<reference evidence="2" key="2">
    <citation type="submission" date="2010-05" db="EMBL/GenBank/DDBJ databases">
        <title>The Genome Sequence of Magnaporthe poae strain ATCC 64411.</title>
        <authorList>
            <consortium name="The Broad Institute Genome Sequencing Platform"/>
            <consortium name="Broad Institute Genome Sequencing Center for Infectious Disease"/>
            <person name="Ma L.-J."/>
            <person name="Dead R."/>
            <person name="Young S."/>
            <person name="Zeng Q."/>
            <person name="Koehrsen M."/>
            <person name="Alvarado L."/>
            <person name="Berlin A."/>
            <person name="Chapman S.B."/>
            <person name="Chen Z."/>
            <person name="Freedman E."/>
            <person name="Gellesch M."/>
            <person name="Goldberg J."/>
            <person name="Griggs A."/>
            <person name="Gujja S."/>
            <person name="Heilman E.R."/>
            <person name="Heiman D."/>
            <person name="Hepburn T."/>
            <person name="Howarth C."/>
            <person name="Jen D."/>
            <person name="Larson L."/>
            <person name="Mehta T."/>
            <person name="Neiman D."/>
            <person name="Pearson M."/>
            <person name="Roberts A."/>
            <person name="Saif S."/>
            <person name="Shea T."/>
            <person name="Shenoy N."/>
            <person name="Sisk P."/>
            <person name="Stolte C."/>
            <person name="Sykes S."/>
            <person name="Walk T."/>
            <person name="White J."/>
            <person name="Yandava C."/>
            <person name="Haas B."/>
            <person name="Nusbaum C."/>
            <person name="Birren B."/>
        </authorList>
    </citation>
    <scope>NUCLEOTIDE SEQUENCE</scope>
    <source>
        <strain evidence="2">ATCC 64411</strain>
    </source>
</reference>
<evidence type="ECO:0000313" key="3">
    <source>
        <dbReference type="EnsemblFungi" id="MAPG_07601T0"/>
    </source>
</evidence>
<reference evidence="2" key="3">
    <citation type="submission" date="2011-03" db="EMBL/GenBank/DDBJ databases">
        <title>Annotation of Magnaporthe poae ATCC 64411.</title>
        <authorList>
            <person name="Ma L.-J."/>
            <person name="Dead R."/>
            <person name="Young S.K."/>
            <person name="Zeng Q."/>
            <person name="Gargeya S."/>
            <person name="Fitzgerald M."/>
            <person name="Haas B."/>
            <person name="Abouelleil A."/>
            <person name="Alvarado L."/>
            <person name="Arachchi H.M."/>
            <person name="Berlin A."/>
            <person name="Brown A."/>
            <person name="Chapman S.B."/>
            <person name="Chen Z."/>
            <person name="Dunbar C."/>
            <person name="Freedman E."/>
            <person name="Gearin G."/>
            <person name="Gellesch M."/>
            <person name="Goldberg J."/>
            <person name="Griggs A."/>
            <person name="Gujja S."/>
            <person name="Heiman D."/>
            <person name="Howarth C."/>
            <person name="Larson L."/>
            <person name="Lui A."/>
            <person name="MacDonald P.J.P."/>
            <person name="Mehta T."/>
            <person name="Montmayeur A."/>
            <person name="Murphy C."/>
            <person name="Neiman D."/>
            <person name="Pearson M."/>
            <person name="Priest M."/>
            <person name="Roberts A."/>
            <person name="Saif S."/>
            <person name="Shea T."/>
            <person name="Shenoy N."/>
            <person name="Sisk P."/>
            <person name="Stolte C."/>
            <person name="Sykes S."/>
            <person name="Yandava C."/>
            <person name="Wortman J."/>
            <person name="Nusbaum C."/>
            <person name="Birren B."/>
        </authorList>
    </citation>
    <scope>NUCLEOTIDE SEQUENCE</scope>
    <source>
        <strain evidence="2">ATCC 64411</strain>
    </source>
</reference>
<name>A0A0C4E540_MAGP6</name>
<protein>
    <submittedName>
        <fullName evidence="2 3">Uncharacterized protein</fullName>
    </submittedName>
</protein>
<dbReference type="AlphaFoldDB" id="A0A0C4E540"/>
<feature type="compositionally biased region" description="Low complexity" evidence="1">
    <location>
        <begin position="67"/>
        <end position="83"/>
    </location>
</feature>
<dbReference type="EMBL" id="ADBL01001842">
    <property type="status" value="NOT_ANNOTATED_CDS"/>
    <property type="molecule type" value="Genomic_DNA"/>
</dbReference>
<organism evidence="3 4">
    <name type="scientific">Magnaporthiopsis poae (strain ATCC 64411 / 73-15)</name>
    <name type="common">Kentucky bluegrass fungus</name>
    <name type="synonym">Magnaporthe poae</name>
    <dbReference type="NCBI Taxonomy" id="644358"/>
    <lineage>
        <taxon>Eukaryota</taxon>
        <taxon>Fungi</taxon>
        <taxon>Dikarya</taxon>
        <taxon>Ascomycota</taxon>
        <taxon>Pezizomycotina</taxon>
        <taxon>Sordariomycetes</taxon>
        <taxon>Sordariomycetidae</taxon>
        <taxon>Magnaporthales</taxon>
        <taxon>Magnaporthaceae</taxon>
        <taxon>Magnaporthiopsis</taxon>
    </lineage>
</organism>
<evidence type="ECO:0000313" key="4">
    <source>
        <dbReference type="Proteomes" id="UP000011715"/>
    </source>
</evidence>
<accession>A0A0C4E540</accession>
<reference evidence="3" key="5">
    <citation type="submission" date="2015-06" db="UniProtKB">
        <authorList>
            <consortium name="EnsemblFungi"/>
        </authorList>
    </citation>
    <scope>IDENTIFICATION</scope>
    <source>
        <strain evidence="3">ATCC 64411</strain>
    </source>
</reference>
<reference evidence="3" key="4">
    <citation type="journal article" date="2015" name="G3 (Bethesda)">
        <title>Genome sequences of three phytopathogenic species of the Magnaporthaceae family of fungi.</title>
        <authorList>
            <person name="Okagaki L.H."/>
            <person name="Nunes C.C."/>
            <person name="Sailsbery J."/>
            <person name="Clay B."/>
            <person name="Brown D."/>
            <person name="John T."/>
            <person name="Oh Y."/>
            <person name="Young N."/>
            <person name="Fitzgerald M."/>
            <person name="Haas B.J."/>
            <person name="Zeng Q."/>
            <person name="Young S."/>
            <person name="Adiconis X."/>
            <person name="Fan L."/>
            <person name="Levin J.Z."/>
            <person name="Mitchell T.K."/>
            <person name="Okubara P.A."/>
            <person name="Farman M.L."/>
            <person name="Kohn L.M."/>
            <person name="Birren B."/>
            <person name="Ma L.-J."/>
            <person name="Dean R.A."/>
        </authorList>
    </citation>
    <scope>NUCLEOTIDE SEQUENCE</scope>
    <source>
        <strain evidence="3">ATCC 64411 / 73-15</strain>
    </source>
</reference>
<dbReference type="Proteomes" id="UP000011715">
    <property type="component" value="Unassembled WGS sequence"/>
</dbReference>
<evidence type="ECO:0000256" key="1">
    <source>
        <dbReference type="SAM" id="MobiDB-lite"/>
    </source>
</evidence>